<proteinExistence type="predicted"/>
<accession>A0ABT5BFF8</accession>
<organism evidence="2 3">
    <name type="scientific">Nannocystis radixulma</name>
    <dbReference type="NCBI Taxonomy" id="2995305"/>
    <lineage>
        <taxon>Bacteria</taxon>
        <taxon>Pseudomonadati</taxon>
        <taxon>Myxococcota</taxon>
        <taxon>Polyangia</taxon>
        <taxon>Nannocystales</taxon>
        <taxon>Nannocystaceae</taxon>
        <taxon>Nannocystis</taxon>
    </lineage>
</organism>
<feature type="compositionally biased region" description="Low complexity" evidence="1">
    <location>
        <begin position="24"/>
        <end position="75"/>
    </location>
</feature>
<keyword evidence="3" id="KW-1185">Reference proteome</keyword>
<dbReference type="Proteomes" id="UP001217838">
    <property type="component" value="Unassembled WGS sequence"/>
</dbReference>
<evidence type="ECO:0000313" key="3">
    <source>
        <dbReference type="Proteomes" id="UP001217838"/>
    </source>
</evidence>
<evidence type="ECO:0008006" key="4">
    <source>
        <dbReference type="Google" id="ProtNLM"/>
    </source>
</evidence>
<evidence type="ECO:0000256" key="1">
    <source>
        <dbReference type="SAM" id="MobiDB-lite"/>
    </source>
</evidence>
<reference evidence="2 3" key="1">
    <citation type="submission" date="2022-11" db="EMBL/GenBank/DDBJ databases">
        <title>Minimal conservation of predation-associated metabolite biosynthetic gene clusters underscores biosynthetic potential of Myxococcota including descriptions for ten novel species: Archangium lansinium sp. nov., Myxococcus landrumus sp. nov., Nannocystis bai.</title>
        <authorList>
            <person name="Ahearne A."/>
            <person name="Stevens C."/>
            <person name="Dowd S."/>
        </authorList>
    </citation>
    <scope>NUCLEOTIDE SEQUENCE [LARGE SCALE GENOMIC DNA]</scope>
    <source>
        <strain evidence="2 3">NCELM</strain>
    </source>
</reference>
<protein>
    <recommendedName>
        <fullName evidence="4">SbsA Ig-like domain-containing protein</fullName>
    </recommendedName>
</protein>
<name>A0ABT5BFF8_9BACT</name>
<dbReference type="PROSITE" id="PS51257">
    <property type="entry name" value="PROKAR_LIPOPROTEIN"/>
    <property type="match status" value="1"/>
</dbReference>
<gene>
    <name evidence="2" type="ORF">POL58_34295</name>
</gene>
<dbReference type="EMBL" id="JAQNDN010000020">
    <property type="protein sequence ID" value="MDC0672875.1"/>
    <property type="molecule type" value="Genomic_DNA"/>
</dbReference>
<dbReference type="RefSeq" id="WP_272005025.1">
    <property type="nucleotide sequence ID" value="NZ_JAQNDN010000020.1"/>
</dbReference>
<comment type="caution">
    <text evidence="2">The sequence shown here is derived from an EMBL/GenBank/DDBJ whole genome shotgun (WGS) entry which is preliminary data.</text>
</comment>
<evidence type="ECO:0000313" key="2">
    <source>
        <dbReference type="EMBL" id="MDC0672875.1"/>
    </source>
</evidence>
<sequence length="308" mass="31833">MNFRRKIATLFILAAACGDNESMTTETGGSPTSSPSTNTPVTTNVPPTTDTDDGTSTTAGSTDSTSTQPTTGTTSVEGGPMFLSFSANVATLTQDESVTFTALLTDPDGVTDIVGGSLRSADESLEFGPFVAAGQPGTYSISLTWAQIHQTSPIEFEDGELPRMFRAVFFDQGSHKATNETSLDLVCAGGSACDGTCTDLALDGLNCGACGHGCDDGADACESRACAPAWSECINYTDGLETCEAACQSFGESCVENGCDGGVTITFFSDLDFCLQNTQGPQVQAPCDVDQQWAPGGTAIKCCCTDTK</sequence>
<feature type="region of interest" description="Disordered" evidence="1">
    <location>
        <begin position="21"/>
        <end position="79"/>
    </location>
</feature>